<dbReference type="Proteomes" id="UP001209570">
    <property type="component" value="Unassembled WGS sequence"/>
</dbReference>
<dbReference type="PANTHER" id="PTHR40855:SF1">
    <property type="entry name" value="CLAVAMINATE SYNTHASE-LIKE PROTEIN"/>
    <property type="match status" value="1"/>
</dbReference>
<proteinExistence type="predicted"/>
<feature type="signal peptide" evidence="2">
    <location>
        <begin position="1"/>
        <end position="30"/>
    </location>
</feature>
<evidence type="ECO:0000313" key="3">
    <source>
        <dbReference type="EMBL" id="KAJ0409249.1"/>
    </source>
</evidence>
<dbReference type="PANTHER" id="PTHR40855">
    <property type="entry name" value="DIOX_N DOMAIN-CONTAINING PROTEIN"/>
    <property type="match status" value="1"/>
</dbReference>
<organism evidence="3 4">
    <name type="scientific">Pythium insidiosum</name>
    <name type="common">Pythiosis disease agent</name>
    <dbReference type="NCBI Taxonomy" id="114742"/>
    <lineage>
        <taxon>Eukaryota</taxon>
        <taxon>Sar</taxon>
        <taxon>Stramenopiles</taxon>
        <taxon>Oomycota</taxon>
        <taxon>Peronosporomycetes</taxon>
        <taxon>Pythiales</taxon>
        <taxon>Pythiaceae</taxon>
        <taxon>Pythium</taxon>
    </lineage>
</organism>
<reference evidence="3" key="1">
    <citation type="submission" date="2021-12" db="EMBL/GenBank/DDBJ databases">
        <title>Prjna785345.</title>
        <authorList>
            <person name="Rujirawat T."/>
            <person name="Krajaejun T."/>
        </authorList>
    </citation>
    <scope>NUCLEOTIDE SEQUENCE</scope>
    <source>
        <strain evidence="3">Pi057C3</strain>
    </source>
</reference>
<protein>
    <submittedName>
        <fullName evidence="3">Uncharacterized protein</fullName>
    </submittedName>
</protein>
<keyword evidence="4" id="KW-1185">Reference proteome</keyword>
<comment type="caution">
    <text evidence="3">The sequence shown here is derived from an EMBL/GenBank/DDBJ whole genome shotgun (WGS) entry which is preliminary data.</text>
</comment>
<dbReference type="AlphaFoldDB" id="A0AAD5LQ30"/>
<gene>
    <name evidence="3" type="ORF">P43SY_006746</name>
</gene>
<keyword evidence="2" id="KW-0732">Signal</keyword>
<evidence type="ECO:0000256" key="1">
    <source>
        <dbReference type="SAM" id="MobiDB-lite"/>
    </source>
</evidence>
<feature type="region of interest" description="Disordered" evidence="1">
    <location>
        <begin position="190"/>
        <end position="210"/>
    </location>
</feature>
<sequence>MAKRHRHRPLLVALSSLLLLLLLSAPYVGASFRSMPVPSVDFSALSGRAELPREELLNHLGRSGLVAIRGLPQYASLRRRLLHAAAECALSVGSPEEALAHGVLYRTLRDGSTRATISTRSRLHRPDAATSAVEASCPRYMLQLRALSELLNVAASVVAQALDHDRHHTKPSLESSVAKAEHLDHLHLYSSPAASQRKKREQEEADSDEELSLELHVDIGVMILMTAPEFFALRGDGVVERVAREAIEHGPEASAGLVIKPPHSDHVVQPVLKDDEVVVMLGQGFQTWLGAASNSSRRPFPAVLHGMQMPSFSPALGQVARAWLGKMILLPRNQPLEPLGITYGEYADRARAYVVQEMDPASASFSAVACPPLMQLVPSDKFCTLQLATPKPGDTASRADCMSWCNTHADDECTAHCDIEAAVPGGGLDCWMLCLPRLDVCAAGQTAQCDAKGAQSIVCSSASQ</sequence>
<accession>A0AAD5LQ30</accession>
<evidence type="ECO:0000256" key="2">
    <source>
        <dbReference type="SAM" id="SignalP"/>
    </source>
</evidence>
<evidence type="ECO:0000313" key="4">
    <source>
        <dbReference type="Proteomes" id="UP001209570"/>
    </source>
</evidence>
<feature type="chain" id="PRO_5042076218" evidence="2">
    <location>
        <begin position="31"/>
        <end position="464"/>
    </location>
</feature>
<name>A0AAD5LQ30_PYTIN</name>
<dbReference type="EMBL" id="JAKCXM010000005">
    <property type="protein sequence ID" value="KAJ0409249.1"/>
    <property type="molecule type" value="Genomic_DNA"/>
</dbReference>